<keyword evidence="1" id="KW-0067">ATP-binding</keyword>
<evidence type="ECO:0000259" key="2">
    <source>
        <dbReference type="PROSITE" id="PS50975"/>
    </source>
</evidence>
<dbReference type="GO" id="GO:0046872">
    <property type="term" value="F:metal ion binding"/>
    <property type="evidence" value="ECO:0007669"/>
    <property type="project" value="InterPro"/>
</dbReference>
<keyword evidence="1" id="KW-0547">Nucleotide-binding</keyword>
<dbReference type="EMBL" id="JAEQBW010000013">
    <property type="protein sequence ID" value="MBK6267065.1"/>
    <property type="molecule type" value="Genomic_DNA"/>
</dbReference>
<feature type="domain" description="ATP-grasp" evidence="2">
    <location>
        <begin position="117"/>
        <end position="330"/>
    </location>
</feature>
<dbReference type="Gene3D" id="3.30.470.20">
    <property type="entry name" value="ATP-grasp fold, B domain"/>
    <property type="match status" value="1"/>
</dbReference>
<dbReference type="InterPro" id="IPR013815">
    <property type="entry name" value="ATP_grasp_subdomain_1"/>
</dbReference>
<dbReference type="PROSITE" id="PS50975">
    <property type="entry name" value="ATP_GRASP"/>
    <property type="match status" value="1"/>
</dbReference>
<keyword evidence="4" id="KW-1185">Reference proteome</keyword>
<dbReference type="AlphaFoldDB" id="A0A934X2D3"/>
<evidence type="ECO:0000313" key="4">
    <source>
        <dbReference type="Proteomes" id="UP000611723"/>
    </source>
</evidence>
<gene>
    <name evidence="3" type="ORF">JKA74_18620</name>
</gene>
<dbReference type="GO" id="GO:0005524">
    <property type="term" value="F:ATP binding"/>
    <property type="evidence" value="ECO:0007669"/>
    <property type="project" value="UniProtKB-UniRule"/>
</dbReference>
<dbReference type="Proteomes" id="UP000611723">
    <property type="component" value="Unassembled WGS sequence"/>
</dbReference>
<organism evidence="3 4">
    <name type="scientific">Marivirga aurantiaca</name>
    <dbReference type="NCBI Taxonomy" id="2802615"/>
    <lineage>
        <taxon>Bacteria</taxon>
        <taxon>Pseudomonadati</taxon>
        <taxon>Bacteroidota</taxon>
        <taxon>Cytophagia</taxon>
        <taxon>Cytophagales</taxon>
        <taxon>Marivirgaceae</taxon>
        <taxon>Marivirga</taxon>
    </lineage>
</organism>
<dbReference type="Gene3D" id="3.30.1490.20">
    <property type="entry name" value="ATP-grasp fold, A domain"/>
    <property type="match status" value="1"/>
</dbReference>
<dbReference type="InterPro" id="IPR011761">
    <property type="entry name" value="ATP-grasp"/>
</dbReference>
<evidence type="ECO:0000313" key="3">
    <source>
        <dbReference type="EMBL" id="MBK6267065.1"/>
    </source>
</evidence>
<comment type="caution">
    <text evidence="3">The sequence shown here is derived from an EMBL/GenBank/DDBJ whole genome shotgun (WGS) entry which is preliminary data.</text>
</comment>
<accession>A0A934X2D3</accession>
<name>A0A934X2D3_9BACT</name>
<protein>
    <recommendedName>
        <fullName evidence="2">ATP-grasp domain-containing protein</fullName>
    </recommendedName>
</protein>
<reference evidence="3" key="1">
    <citation type="submission" date="2021-01" db="EMBL/GenBank/DDBJ databases">
        <title>Marivirga aurantiaca sp. nov., isolated from intertidal surface sediments.</title>
        <authorList>
            <person name="Zhang M."/>
        </authorList>
    </citation>
    <scope>NUCLEOTIDE SEQUENCE</scope>
    <source>
        <strain evidence="3">S37H4</strain>
    </source>
</reference>
<dbReference type="RefSeq" id="WP_201432750.1">
    <property type="nucleotide sequence ID" value="NZ_JAEQBW010000013.1"/>
</dbReference>
<evidence type="ECO:0000256" key="1">
    <source>
        <dbReference type="PROSITE-ProRule" id="PRU00409"/>
    </source>
</evidence>
<dbReference type="SUPFAM" id="SSF56059">
    <property type="entry name" value="Glutathione synthetase ATP-binding domain-like"/>
    <property type="match status" value="1"/>
</dbReference>
<proteinExistence type="predicted"/>
<sequence>MKNSNELIILTDYRHSLYSTVKYGNASDNGIDLNRLENHIGSHGFKIRILNFFELDFTTENFTDKYIIYQSSEDHNAFYKSYIEDIIYAINLQGGIIIPSFKYLKAHHNKVFMELLRDITKIEGVEHSHSKKYGTLEEFLSDSNRIEFPVVIKSAAGTMSKTVRKAENFNDAIKAIKFLSRTFNVKEALKSILKKVIRNHYTPKSNYRNKFIVQPLIEGLDGDFKVLIFEGPKIFLVKRSLKRNDFRASGSGLISYDYDLDSELLDTCMKIYNSFNTPFISIDLAKKNEEYFLIEFQFIMFGTTVLEKSKWFFTKNNGQWVKEISNNLILEEIYADSIIKFINDKIN</sequence>